<dbReference type="AlphaFoldDB" id="A0A3B0U5I7"/>
<dbReference type="SUPFAM" id="SSF52540">
    <property type="entry name" value="P-loop containing nucleoside triphosphate hydrolases"/>
    <property type="match status" value="1"/>
</dbReference>
<name>A0A3B0U5I7_9ZZZZ</name>
<evidence type="ECO:0008006" key="2">
    <source>
        <dbReference type="Google" id="ProtNLM"/>
    </source>
</evidence>
<proteinExistence type="predicted"/>
<sequence length="238" mass="27227">MENTLIAYMNKRLTKEASPGKGIYEPGPVITISRESGCNGSSLARSLAGHLNQQNPSNQWRVLSKEIFHKSAEELNVDLGTVTKIFKQTDRYLFEEILKAFSNRQYKSEKIIIKTVVDILRTFAEEGHCIILGRAGHIIAKDIQRSLHIRVVAPLEYRLKVIMKKNNLNRAGALVLMRKIENERIAFRKAINEGLCEDNFDLTLNRASFDRHSMIELIDKAIRVKKILPLKKQKAKIF</sequence>
<dbReference type="InterPro" id="IPR027417">
    <property type="entry name" value="P-loop_NTPase"/>
</dbReference>
<evidence type="ECO:0000313" key="1">
    <source>
        <dbReference type="EMBL" id="VAW21742.1"/>
    </source>
</evidence>
<reference evidence="1" key="1">
    <citation type="submission" date="2018-06" db="EMBL/GenBank/DDBJ databases">
        <authorList>
            <person name="Zhirakovskaya E."/>
        </authorList>
    </citation>
    <scope>NUCLEOTIDE SEQUENCE</scope>
</reference>
<dbReference type="EMBL" id="UOEP01000154">
    <property type="protein sequence ID" value="VAW21742.1"/>
    <property type="molecule type" value="Genomic_DNA"/>
</dbReference>
<organism evidence="1">
    <name type="scientific">hydrothermal vent metagenome</name>
    <dbReference type="NCBI Taxonomy" id="652676"/>
    <lineage>
        <taxon>unclassified sequences</taxon>
        <taxon>metagenomes</taxon>
        <taxon>ecological metagenomes</taxon>
    </lineage>
</organism>
<dbReference type="Pfam" id="PF13189">
    <property type="entry name" value="Cytidylate_kin2"/>
    <property type="match status" value="1"/>
</dbReference>
<gene>
    <name evidence="1" type="ORF">MNBD_BACTEROID01-2167</name>
</gene>
<protein>
    <recommendedName>
        <fullName evidence="2">Cytidylate kinase-like family protein</fullName>
    </recommendedName>
</protein>
<dbReference type="Gene3D" id="3.40.50.300">
    <property type="entry name" value="P-loop containing nucleotide triphosphate hydrolases"/>
    <property type="match status" value="1"/>
</dbReference>
<accession>A0A3B0U5I7</accession>